<dbReference type="InterPro" id="IPR007712">
    <property type="entry name" value="RelE/ParE_toxin"/>
</dbReference>
<dbReference type="SUPFAM" id="SSF143011">
    <property type="entry name" value="RelE-like"/>
    <property type="match status" value="1"/>
</dbReference>
<dbReference type="InterPro" id="IPR035093">
    <property type="entry name" value="RelE/ParE_toxin_dom_sf"/>
</dbReference>
<comment type="similarity">
    <text evidence="1">Belongs to the RelE toxin family.</text>
</comment>
<dbReference type="Gene3D" id="3.30.2310.20">
    <property type="entry name" value="RelE-like"/>
    <property type="match status" value="1"/>
</dbReference>
<reference evidence="3 4" key="1">
    <citation type="submission" date="2020-09" db="EMBL/GenBank/DDBJ databases">
        <title>Characterization of Treponema spp. from bovine digital dermatitis in Korea.</title>
        <authorList>
            <person name="Espiritu H.M."/>
            <person name="Cho Y.I."/>
            <person name="Mamuad L."/>
        </authorList>
    </citation>
    <scope>NUCLEOTIDE SEQUENCE [LARGE SCALE GENOMIC DNA]</scope>
    <source>
        <strain evidence="3 4">KS1</strain>
    </source>
</reference>
<proteinExistence type="inferred from homology"/>
<dbReference type="EMBL" id="CP061839">
    <property type="protein sequence ID" value="QOW60723.1"/>
    <property type="molecule type" value="Genomic_DNA"/>
</dbReference>
<evidence type="ECO:0000256" key="1">
    <source>
        <dbReference type="ARBA" id="ARBA00006226"/>
    </source>
</evidence>
<gene>
    <name evidence="3" type="ORF">IFE08_13175</name>
</gene>
<accession>A0A7S6WP41</accession>
<evidence type="ECO:0000313" key="4">
    <source>
        <dbReference type="Proteomes" id="UP000593915"/>
    </source>
</evidence>
<organism evidence="3 4">
    <name type="scientific">Treponema pedis</name>
    <dbReference type="NCBI Taxonomy" id="409322"/>
    <lineage>
        <taxon>Bacteria</taxon>
        <taxon>Pseudomonadati</taxon>
        <taxon>Spirochaetota</taxon>
        <taxon>Spirochaetia</taxon>
        <taxon>Spirochaetales</taxon>
        <taxon>Treponemataceae</taxon>
        <taxon>Treponema</taxon>
    </lineage>
</organism>
<evidence type="ECO:0000256" key="2">
    <source>
        <dbReference type="ARBA" id="ARBA00022649"/>
    </source>
</evidence>
<dbReference type="Pfam" id="PF05016">
    <property type="entry name" value="ParE_toxin"/>
    <property type="match status" value="1"/>
</dbReference>
<evidence type="ECO:0000313" key="3">
    <source>
        <dbReference type="EMBL" id="QOW60723.1"/>
    </source>
</evidence>
<keyword evidence="2" id="KW-1277">Toxin-antitoxin system</keyword>
<name>A0A7S6WP41_9SPIR</name>
<dbReference type="Proteomes" id="UP000593915">
    <property type="component" value="Chromosome"/>
</dbReference>
<protein>
    <submittedName>
        <fullName evidence="3">Type II toxin-antitoxin system RelE/ParE family toxin</fullName>
    </submittedName>
</protein>
<dbReference type="PANTHER" id="PTHR35601:SF1">
    <property type="entry name" value="TOXIN RELE"/>
    <property type="match status" value="1"/>
</dbReference>
<dbReference type="PANTHER" id="PTHR35601">
    <property type="entry name" value="TOXIN RELE"/>
    <property type="match status" value="1"/>
</dbReference>
<sequence length="107" mass="12498">MYTIKLTQIAAEFIAKLDNKSQQQILEKIEILKEYPLKVGKPLKGNLQDYRSIRSVGQRYRIIYQVKESEIEVIIVAVGIRRDGDKKNDIYELMKKYIKIGLLPQSQ</sequence>
<dbReference type="AlphaFoldDB" id="A0A7S6WP41"/>
<dbReference type="RefSeq" id="WP_024469915.1">
    <property type="nucleotide sequence ID" value="NZ_CP061839.1"/>
</dbReference>